<feature type="transmembrane region" description="Helical" evidence="6">
    <location>
        <begin position="215"/>
        <end position="236"/>
    </location>
</feature>
<dbReference type="EMBL" id="JALZWP010000004">
    <property type="protein sequence ID" value="MCL1628231.1"/>
    <property type="molecule type" value="Genomic_DNA"/>
</dbReference>
<proteinExistence type="predicted"/>
<evidence type="ECO:0000256" key="3">
    <source>
        <dbReference type="ARBA" id="ARBA00022692"/>
    </source>
</evidence>
<reference evidence="7 8" key="1">
    <citation type="submission" date="2022-05" db="EMBL/GenBank/DDBJ databases">
        <title>Seasonal and diel survey of microbial diversity of the Tyrrhenian coast.</title>
        <authorList>
            <person name="Gattoni G."/>
            <person name="Corral P."/>
        </authorList>
    </citation>
    <scope>NUCLEOTIDE SEQUENCE [LARGE SCALE GENOMIC DNA]</scope>
    <source>
        <strain evidence="7 8">V10</strain>
    </source>
</reference>
<evidence type="ECO:0000313" key="8">
    <source>
        <dbReference type="Proteomes" id="UP001202550"/>
    </source>
</evidence>
<feature type="transmembrane region" description="Helical" evidence="6">
    <location>
        <begin position="256"/>
        <end position="280"/>
    </location>
</feature>
<dbReference type="RefSeq" id="WP_249057296.1">
    <property type="nucleotide sequence ID" value="NZ_JALZWP010000004.1"/>
</dbReference>
<keyword evidence="3 6" id="KW-0812">Transmembrane</keyword>
<dbReference type="InterPro" id="IPR022791">
    <property type="entry name" value="L-PG_synthase/AglD"/>
</dbReference>
<feature type="transmembrane region" description="Helical" evidence="6">
    <location>
        <begin position="120"/>
        <end position="139"/>
    </location>
</feature>
<comment type="caution">
    <text evidence="7">The sequence shown here is derived from an EMBL/GenBank/DDBJ whole genome shotgun (WGS) entry which is preliminary data.</text>
</comment>
<evidence type="ECO:0000313" key="7">
    <source>
        <dbReference type="EMBL" id="MCL1628231.1"/>
    </source>
</evidence>
<accession>A0ABT0M039</accession>
<gene>
    <name evidence="7" type="ORF">M3N55_05765</name>
</gene>
<evidence type="ECO:0000256" key="4">
    <source>
        <dbReference type="ARBA" id="ARBA00022989"/>
    </source>
</evidence>
<feature type="transmembrane region" description="Helical" evidence="6">
    <location>
        <begin position="6"/>
        <end position="28"/>
    </location>
</feature>
<name>A0ABT0M039_9RHOB</name>
<keyword evidence="2" id="KW-1003">Cell membrane</keyword>
<sequence>MRAWLWRMIATLAVLTAVIWLAGPTLLLERLATAQIGWIALAGLLLVLQIWLSALRWQVTAQALGTPVPLGWAVAEYHLSVLGNTLLPGGVLGDLGRAARARGAMGGWRPAAASVVLERLAGQIALLLAGLAGLCWWLGVRHGMPVGLAIGFGSAACSVMLVRFTPRRWRALAYRAWGAQMTVQVGLSAAVLACNLLGVWAAARAVGVVLDPVDALFVIPLTLLAMLVPLTVNGWGVREGLAAGVWPLVGVTATEAVAASVAFGLSAIVAALSGLVPLALRLMGARRDRVQP</sequence>
<evidence type="ECO:0000256" key="1">
    <source>
        <dbReference type="ARBA" id="ARBA00004651"/>
    </source>
</evidence>
<feature type="transmembrane region" description="Helical" evidence="6">
    <location>
        <begin position="185"/>
        <end position="203"/>
    </location>
</feature>
<protein>
    <submittedName>
        <fullName evidence="7">Flippase-like domain-containing protein</fullName>
    </submittedName>
</protein>
<dbReference type="Pfam" id="PF03706">
    <property type="entry name" value="LPG_synthase_TM"/>
    <property type="match status" value="1"/>
</dbReference>
<feature type="transmembrane region" description="Helical" evidence="6">
    <location>
        <begin position="35"/>
        <end position="54"/>
    </location>
</feature>
<comment type="subcellular location">
    <subcellularLocation>
        <location evidence="1">Cell membrane</location>
        <topology evidence="1">Multi-pass membrane protein</topology>
    </subcellularLocation>
</comment>
<evidence type="ECO:0000256" key="6">
    <source>
        <dbReference type="SAM" id="Phobius"/>
    </source>
</evidence>
<keyword evidence="4 6" id="KW-1133">Transmembrane helix</keyword>
<keyword evidence="8" id="KW-1185">Reference proteome</keyword>
<dbReference type="Proteomes" id="UP001202550">
    <property type="component" value="Unassembled WGS sequence"/>
</dbReference>
<organism evidence="7 8">
    <name type="scientific">Roseinatronobacter domitianus</name>
    <dbReference type="NCBI Taxonomy" id="2940293"/>
    <lineage>
        <taxon>Bacteria</taxon>
        <taxon>Pseudomonadati</taxon>
        <taxon>Pseudomonadota</taxon>
        <taxon>Alphaproteobacteria</taxon>
        <taxon>Rhodobacterales</taxon>
        <taxon>Paracoccaceae</taxon>
        <taxon>Roseinatronobacter</taxon>
    </lineage>
</organism>
<dbReference type="PANTHER" id="PTHR40277:SF1">
    <property type="entry name" value="BLL5419 PROTEIN"/>
    <property type="match status" value="1"/>
</dbReference>
<feature type="transmembrane region" description="Helical" evidence="6">
    <location>
        <begin position="146"/>
        <end position="165"/>
    </location>
</feature>
<dbReference type="PANTHER" id="PTHR40277">
    <property type="entry name" value="BLL5419 PROTEIN"/>
    <property type="match status" value="1"/>
</dbReference>
<evidence type="ECO:0000256" key="2">
    <source>
        <dbReference type="ARBA" id="ARBA00022475"/>
    </source>
</evidence>
<keyword evidence="5 6" id="KW-0472">Membrane</keyword>
<evidence type="ECO:0000256" key="5">
    <source>
        <dbReference type="ARBA" id="ARBA00023136"/>
    </source>
</evidence>